<proteinExistence type="predicted"/>
<accession>A0A8S1T325</accession>
<protein>
    <submittedName>
        <fullName evidence="1">Uncharacterized protein</fullName>
    </submittedName>
</protein>
<dbReference type="Proteomes" id="UP000683925">
    <property type="component" value="Unassembled WGS sequence"/>
</dbReference>
<organism evidence="1 2">
    <name type="scientific">Paramecium octaurelia</name>
    <dbReference type="NCBI Taxonomy" id="43137"/>
    <lineage>
        <taxon>Eukaryota</taxon>
        <taxon>Sar</taxon>
        <taxon>Alveolata</taxon>
        <taxon>Ciliophora</taxon>
        <taxon>Intramacronucleata</taxon>
        <taxon>Oligohymenophorea</taxon>
        <taxon>Peniculida</taxon>
        <taxon>Parameciidae</taxon>
        <taxon>Paramecium</taxon>
    </lineage>
</organism>
<evidence type="ECO:0000313" key="2">
    <source>
        <dbReference type="Proteomes" id="UP000683925"/>
    </source>
</evidence>
<dbReference type="AlphaFoldDB" id="A0A8S1T325"/>
<evidence type="ECO:0000313" key="1">
    <source>
        <dbReference type="EMBL" id="CAD8145847.1"/>
    </source>
</evidence>
<comment type="caution">
    <text evidence="1">The sequence shown here is derived from an EMBL/GenBank/DDBJ whole genome shotgun (WGS) entry which is preliminary data.</text>
</comment>
<sequence>MIYSIEAKNIQNSEMPLGFINQQTQFSNLINDKAVYIKQDNSIYKIMTSIQWFMHNQEYLYLIIQAFRCFNTFFRQNLKQVPTYLRASGNLGLYMLCNVFLRVFYSLSMKKKAFQLKEEYVENLEKCGEEIQSNLESDLIEVWTTGFNLNYQ</sequence>
<reference evidence="1" key="1">
    <citation type="submission" date="2021-01" db="EMBL/GenBank/DDBJ databases">
        <authorList>
            <consortium name="Genoscope - CEA"/>
            <person name="William W."/>
        </authorList>
    </citation>
    <scope>NUCLEOTIDE SEQUENCE</scope>
</reference>
<name>A0A8S1T325_PAROT</name>
<gene>
    <name evidence="1" type="ORF">POCTA_138.1.T0180001</name>
</gene>
<keyword evidence="2" id="KW-1185">Reference proteome</keyword>
<dbReference type="EMBL" id="CAJJDP010000018">
    <property type="protein sequence ID" value="CAD8145847.1"/>
    <property type="molecule type" value="Genomic_DNA"/>
</dbReference>